<dbReference type="AlphaFoldDB" id="A0A1M6SWC2"/>
<dbReference type="GO" id="GO:0051191">
    <property type="term" value="P:prosthetic group biosynthetic process"/>
    <property type="evidence" value="ECO:0007669"/>
    <property type="project" value="InterPro"/>
</dbReference>
<dbReference type="EMBL" id="FQZY01000053">
    <property type="protein sequence ID" value="SHK48986.1"/>
    <property type="molecule type" value="Genomic_DNA"/>
</dbReference>
<proteinExistence type="predicted"/>
<dbReference type="GO" id="GO:0050519">
    <property type="term" value="F:holo-citrate lyase synthase activity"/>
    <property type="evidence" value="ECO:0007669"/>
    <property type="project" value="UniProtKB-EC"/>
</dbReference>
<dbReference type="STRING" id="1121950.SAMN02745243_03056"/>
<evidence type="ECO:0000256" key="2">
    <source>
        <dbReference type="ARBA" id="ARBA00022679"/>
    </source>
</evidence>
<dbReference type="Proteomes" id="UP000184301">
    <property type="component" value="Unassembled WGS sequence"/>
</dbReference>
<keyword evidence="3" id="KW-0548">Nucleotidyltransferase</keyword>
<evidence type="ECO:0000256" key="3">
    <source>
        <dbReference type="ARBA" id="ARBA00022695"/>
    </source>
</evidence>
<gene>
    <name evidence="5" type="ORF">SAMN02745243_03056</name>
</gene>
<accession>A0A1M6SWC2</accession>
<dbReference type="Pfam" id="PF03802">
    <property type="entry name" value="CitX"/>
    <property type="match status" value="1"/>
</dbReference>
<protein>
    <recommendedName>
        <fullName evidence="1">citrate lyase holo-[acyl-carrier protein] synthase</fullName>
        <ecNumber evidence="1">2.7.7.61</ecNumber>
    </recommendedName>
</protein>
<dbReference type="InterPro" id="IPR005551">
    <property type="entry name" value="CitX"/>
</dbReference>
<dbReference type="RefSeq" id="WP_073112001.1">
    <property type="nucleotide sequence ID" value="NZ_FQZY01000053.1"/>
</dbReference>
<dbReference type="EC" id="2.7.7.61" evidence="1"/>
<name>A0A1M6SWC2_9FIRM</name>
<evidence type="ECO:0000256" key="4">
    <source>
        <dbReference type="ARBA" id="ARBA00048574"/>
    </source>
</evidence>
<evidence type="ECO:0000256" key="1">
    <source>
        <dbReference type="ARBA" id="ARBA00012524"/>
    </source>
</evidence>
<keyword evidence="6" id="KW-1185">Reference proteome</keyword>
<sequence length="172" mass="19777">MLHGIEVKLPQMLDCRERRAGKQTNYLNAYHMPVISFCMNIPGPVKTTPEIRQVFLEGVALIDHALEEESIRIMDSVTCHVPTGDEYILCIDCSDAEHIKTLMTDIEESHPLGRLFDIDVIGTDGIKLSRPSFRKCFLCDRQAQECASSRRHSVREMQDAIEQKIHDYYHCR</sequence>
<organism evidence="5 6">
    <name type="scientific">Hespellia stercorisuis DSM 15480</name>
    <dbReference type="NCBI Taxonomy" id="1121950"/>
    <lineage>
        <taxon>Bacteria</taxon>
        <taxon>Bacillati</taxon>
        <taxon>Bacillota</taxon>
        <taxon>Clostridia</taxon>
        <taxon>Lachnospirales</taxon>
        <taxon>Lachnospiraceae</taxon>
        <taxon>Hespellia</taxon>
    </lineage>
</organism>
<keyword evidence="2" id="KW-0808">Transferase</keyword>
<evidence type="ECO:0000313" key="5">
    <source>
        <dbReference type="EMBL" id="SHK48986.1"/>
    </source>
</evidence>
<evidence type="ECO:0000313" key="6">
    <source>
        <dbReference type="Proteomes" id="UP000184301"/>
    </source>
</evidence>
<comment type="catalytic activity">
    <reaction evidence="4">
        <text>apo-[citrate lyase ACP] + 2'-(5''-triphospho-alpha-D-ribosyl)-3'-dephospho-CoA = holo-[citrate lyase ACP] + diphosphate</text>
        <dbReference type="Rhea" id="RHEA:16333"/>
        <dbReference type="Rhea" id="RHEA-COMP:10157"/>
        <dbReference type="Rhea" id="RHEA-COMP:10158"/>
        <dbReference type="ChEBI" id="CHEBI:29999"/>
        <dbReference type="ChEBI" id="CHEBI:33019"/>
        <dbReference type="ChEBI" id="CHEBI:61378"/>
        <dbReference type="ChEBI" id="CHEBI:82683"/>
        <dbReference type="EC" id="2.7.7.61"/>
    </reaction>
</comment>
<dbReference type="NCBIfam" id="TIGR03124">
    <property type="entry name" value="citrate_citX"/>
    <property type="match status" value="1"/>
</dbReference>
<reference evidence="5 6" key="1">
    <citation type="submission" date="2016-11" db="EMBL/GenBank/DDBJ databases">
        <authorList>
            <person name="Jaros S."/>
            <person name="Januszkiewicz K."/>
            <person name="Wedrychowicz H."/>
        </authorList>
    </citation>
    <scope>NUCLEOTIDE SEQUENCE [LARGE SCALE GENOMIC DNA]</scope>
    <source>
        <strain evidence="5 6">DSM 15480</strain>
    </source>
</reference>